<gene>
    <name evidence="2" type="ORF">PVAP13_7NG020451</name>
</gene>
<evidence type="ECO:0000313" key="3">
    <source>
        <dbReference type="Proteomes" id="UP000823388"/>
    </source>
</evidence>
<feature type="region of interest" description="Disordered" evidence="1">
    <location>
        <begin position="135"/>
        <end position="165"/>
    </location>
</feature>
<accession>A0A8T0PWU3</accession>
<proteinExistence type="predicted"/>
<protein>
    <submittedName>
        <fullName evidence="2">Uncharacterized protein</fullName>
    </submittedName>
</protein>
<comment type="caution">
    <text evidence="2">The sequence shown here is derived from an EMBL/GenBank/DDBJ whole genome shotgun (WGS) entry which is preliminary data.</text>
</comment>
<feature type="compositionally biased region" description="Pro residues" evidence="1">
    <location>
        <begin position="73"/>
        <end position="87"/>
    </location>
</feature>
<dbReference type="Proteomes" id="UP000823388">
    <property type="component" value="Chromosome 7N"/>
</dbReference>
<organism evidence="2 3">
    <name type="scientific">Panicum virgatum</name>
    <name type="common">Blackwell switchgrass</name>
    <dbReference type="NCBI Taxonomy" id="38727"/>
    <lineage>
        <taxon>Eukaryota</taxon>
        <taxon>Viridiplantae</taxon>
        <taxon>Streptophyta</taxon>
        <taxon>Embryophyta</taxon>
        <taxon>Tracheophyta</taxon>
        <taxon>Spermatophyta</taxon>
        <taxon>Magnoliopsida</taxon>
        <taxon>Liliopsida</taxon>
        <taxon>Poales</taxon>
        <taxon>Poaceae</taxon>
        <taxon>PACMAD clade</taxon>
        <taxon>Panicoideae</taxon>
        <taxon>Panicodae</taxon>
        <taxon>Paniceae</taxon>
        <taxon>Panicinae</taxon>
        <taxon>Panicum</taxon>
        <taxon>Panicum sect. Hiantes</taxon>
    </lineage>
</organism>
<keyword evidence="3" id="KW-1185">Reference proteome</keyword>
<name>A0A8T0PWU3_PANVG</name>
<evidence type="ECO:0000256" key="1">
    <source>
        <dbReference type="SAM" id="MobiDB-lite"/>
    </source>
</evidence>
<sequence>MIEEEGPYEAAGPGLVARDAAASSDLTIAQPRRSPTLSCHSSDRAPLSAKLRIEEFPKMPPPSPPGALAAGEPSPPLPLDRPPPLPLPCHTRKPSQAEPHRICSATADPSRSPTTGPHLLVIAEAAALWARVVSQSEERWAGKKRSPACEPISAQDLEPAREPQP</sequence>
<dbReference type="AlphaFoldDB" id="A0A8T0PWU3"/>
<feature type="region of interest" description="Disordered" evidence="1">
    <location>
        <begin position="22"/>
        <end position="116"/>
    </location>
</feature>
<reference evidence="2 3" key="1">
    <citation type="submission" date="2020-05" db="EMBL/GenBank/DDBJ databases">
        <title>WGS assembly of Panicum virgatum.</title>
        <authorList>
            <person name="Lovell J.T."/>
            <person name="Jenkins J."/>
            <person name="Shu S."/>
            <person name="Juenger T.E."/>
            <person name="Schmutz J."/>
        </authorList>
    </citation>
    <scope>NUCLEOTIDE SEQUENCE [LARGE SCALE GENOMIC DNA]</scope>
    <source>
        <strain evidence="3">cv. AP13</strain>
    </source>
</reference>
<dbReference type="EMBL" id="CM029050">
    <property type="protein sequence ID" value="KAG2565378.1"/>
    <property type="molecule type" value="Genomic_DNA"/>
</dbReference>
<evidence type="ECO:0000313" key="2">
    <source>
        <dbReference type="EMBL" id="KAG2565378.1"/>
    </source>
</evidence>